<feature type="transmembrane region" description="Helical" evidence="1">
    <location>
        <begin position="300"/>
        <end position="318"/>
    </location>
</feature>
<feature type="transmembrane region" description="Helical" evidence="1">
    <location>
        <begin position="69"/>
        <end position="89"/>
    </location>
</feature>
<feature type="transmembrane region" description="Helical" evidence="1">
    <location>
        <begin position="379"/>
        <end position="399"/>
    </location>
</feature>
<feature type="transmembrane region" description="Helical" evidence="1">
    <location>
        <begin position="180"/>
        <end position="213"/>
    </location>
</feature>
<feature type="transmembrane region" description="Helical" evidence="1">
    <location>
        <begin position="101"/>
        <end position="121"/>
    </location>
</feature>
<dbReference type="Proteomes" id="UP001370348">
    <property type="component" value="Chromosome"/>
</dbReference>
<evidence type="ECO:0000313" key="2">
    <source>
        <dbReference type="EMBL" id="WXB16675.1"/>
    </source>
</evidence>
<feature type="transmembrane region" description="Helical" evidence="1">
    <location>
        <begin position="352"/>
        <end position="372"/>
    </location>
</feature>
<sequence>MITRSVAARIFCAFYVVFMITSSGSFEISDGGQRYQTAVSWFEGHGGDLQYIAGPREGAQGTQGRRFSYYGPLQSVLMLPAIATSRVLLLHASPDRAAKLAIALVITPAISALTLLLLFTLLLRMEFAPRIALFTTMVMGLCTPLWHYSRTGQEENLVALAWVMVLHGLVRIHAADPRGLFWAAAGASTAIATRLATGPVLGVLGVAIAVETVRTWRTLQTMRRVRGEDRFQPWIRCLVPSAALLGAVVALLLLYNTYRFGDPLETGYGIAFRELHMSLFDTHDMLPRITALLFSPHRGLLWYCPSLVILAALLETPLRGITRRAGGYALCAWCASLLFFGTYTVWDAGFAWGPRFLVAPLVLLAPLFAAVFANGVRLYPWLAFSGFVQMLSVMVAAGAENYRFAVMNEASAGTCTPWVCGCTPLCLRLPWTVRAVEAVWSGARFPSFEDGAALTHAQVLASSDYNTVYWWLVRLAERTHAIPPRAAFLVSLLVLAGALFALFQLHRSLAPGQAREYLLPVESRNG</sequence>
<name>A0ABZ2M275_9BACT</name>
<reference evidence="2 3" key="1">
    <citation type="submission" date="2021-12" db="EMBL/GenBank/DDBJ databases">
        <title>Discovery of the Pendulisporaceae a myxobacterial family with distinct sporulation behavior and unique specialized metabolism.</title>
        <authorList>
            <person name="Garcia R."/>
            <person name="Popoff A."/>
            <person name="Bader C.D."/>
            <person name="Loehr J."/>
            <person name="Walesch S."/>
            <person name="Walt C."/>
            <person name="Boldt J."/>
            <person name="Bunk B."/>
            <person name="Haeckl F.J.F.P.J."/>
            <person name="Gunesch A.P."/>
            <person name="Birkelbach J."/>
            <person name="Nuebel U."/>
            <person name="Pietschmann T."/>
            <person name="Bach T."/>
            <person name="Mueller R."/>
        </authorList>
    </citation>
    <scope>NUCLEOTIDE SEQUENCE [LARGE SCALE GENOMIC DNA]</scope>
    <source>
        <strain evidence="2 3">MSr11954</strain>
    </source>
</reference>
<keyword evidence="1" id="KW-0472">Membrane</keyword>
<gene>
    <name evidence="2" type="ORF">LZC94_05205</name>
</gene>
<dbReference type="RefSeq" id="WP_394826302.1">
    <property type="nucleotide sequence ID" value="NZ_CP089984.1"/>
</dbReference>
<feature type="transmembrane region" description="Helical" evidence="1">
    <location>
        <begin position="157"/>
        <end position="174"/>
    </location>
</feature>
<evidence type="ECO:0000256" key="1">
    <source>
        <dbReference type="SAM" id="Phobius"/>
    </source>
</evidence>
<feature type="transmembrane region" description="Helical" evidence="1">
    <location>
        <begin position="7"/>
        <end position="26"/>
    </location>
</feature>
<evidence type="ECO:0008006" key="4">
    <source>
        <dbReference type="Google" id="ProtNLM"/>
    </source>
</evidence>
<feature type="transmembrane region" description="Helical" evidence="1">
    <location>
        <begin position="234"/>
        <end position="255"/>
    </location>
</feature>
<evidence type="ECO:0000313" key="3">
    <source>
        <dbReference type="Proteomes" id="UP001370348"/>
    </source>
</evidence>
<feature type="transmembrane region" description="Helical" evidence="1">
    <location>
        <begin position="127"/>
        <end position="145"/>
    </location>
</feature>
<keyword evidence="3" id="KW-1185">Reference proteome</keyword>
<dbReference type="EMBL" id="CP089984">
    <property type="protein sequence ID" value="WXB16675.1"/>
    <property type="molecule type" value="Genomic_DNA"/>
</dbReference>
<protein>
    <recommendedName>
        <fullName evidence="4">Glycosyltransferase RgtA/B/C/D-like domain-containing protein</fullName>
    </recommendedName>
</protein>
<feature type="transmembrane region" description="Helical" evidence="1">
    <location>
        <begin position="486"/>
        <end position="505"/>
    </location>
</feature>
<keyword evidence="1" id="KW-1133">Transmembrane helix</keyword>
<organism evidence="2 3">
    <name type="scientific">Pendulispora albinea</name>
    <dbReference type="NCBI Taxonomy" id="2741071"/>
    <lineage>
        <taxon>Bacteria</taxon>
        <taxon>Pseudomonadati</taxon>
        <taxon>Myxococcota</taxon>
        <taxon>Myxococcia</taxon>
        <taxon>Myxococcales</taxon>
        <taxon>Sorangiineae</taxon>
        <taxon>Pendulisporaceae</taxon>
        <taxon>Pendulispora</taxon>
    </lineage>
</organism>
<feature type="transmembrane region" description="Helical" evidence="1">
    <location>
        <begin position="325"/>
        <end position="346"/>
    </location>
</feature>
<proteinExistence type="predicted"/>
<keyword evidence="1" id="KW-0812">Transmembrane</keyword>
<accession>A0ABZ2M275</accession>